<evidence type="ECO:0000313" key="5">
    <source>
        <dbReference type="EMBL" id="TRW27589.1"/>
    </source>
</evidence>
<evidence type="ECO:0000256" key="2">
    <source>
        <dbReference type="ARBA" id="ARBA00023239"/>
    </source>
</evidence>
<evidence type="ECO:0000256" key="1">
    <source>
        <dbReference type="ARBA" id="ARBA00023016"/>
    </source>
</evidence>
<dbReference type="OrthoDB" id="9792284at2"/>
<dbReference type="SUPFAM" id="SSF52317">
    <property type="entry name" value="Class I glutamine amidotransferase-like"/>
    <property type="match status" value="1"/>
</dbReference>
<dbReference type="InterPro" id="IPR002818">
    <property type="entry name" value="DJ-1/PfpI"/>
</dbReference>
<keyword evidence="5" id="KW-0808">Transferase</keyword>
<comment type="similarity">
    <text evidence="3">Belongs to the peptidase C56 family. HSP31-like subfamily.</text>
</comment>
<keyword evidence="5" id="KW-0315">Glutamine amidotransferase</keyword>
<dbReference type="AlphaFoldDB" id="A0A552VAX3"/>
<dbReference type="PANTHER" id="PTHR48094:SF11">
    <property type="entry name" value="GLUTATHIONE-INDEPENDENT GLYOXALASE HSP31-RELATED"/>
    <property type="match status" value="1"/>
</dbReference>
<organism evidence="5 6">
    <name type="scientific">Flavobacterium zepuense</name>
    <dbReference type="NCBI Taxonomy" id="2593302"/>
    <lineage>
        <taxon>Bacteria</taxon>
        <taxon>Pseudomonadati</taxon>
        <taxon>Bacteroidota</taxon>
        <taxon>Flavobacteriia</taxon>
        <taxon>Flavobacteriales</taxon>
        <taxon>Flavobacteriaceae</taxon>
        <taxon>Flavobacterium</taxon>
    </lineage>
</organism>
<protein>
    <submittedName>
        <fullName evidence="5">Type 1 glutamine amidotransferase domain-containing protein</fullName>
    </submittedName>
</protein>
<dbReference type="Pfam" id="PF01965">
    <property type="entry name" value="DJ-1_PfpI"/>
    <property type="match status" value="1"/>
</dbReference>
<comment type="caution">
    <text evidence="5">The sequence shown here is derived from an EMBL/GenBank/DDBJ whole genome shotgun (WGS) entry which is preliminary data.</text>
</comment>
<dbReference type="PANTHER" id="PTHR48094">
    <property type="entry name" value="PROTEIN/NUCLEIC ACID DEGLYCASE DJ-1-RELATED"/>
    <property type="match status" value="1"/>
</dbReference>
<keyword evidence="1" id="KW-0346">Stress response</keyword>
<dbReference type="Gene3D" id="3.40.50.880">
    <property type="match status" value="1"/>
</dbReference>
<dbReference type="Proteomes" id="UP000320643">
    <property type="component" value="Unassembled WGS sequence"/>
</dbReference>
<keyword evidence="6" id="KW-1185">Reference proteome</keyword>
<dbReference type="EMBL" id="VJVZ01000001">
    <property type="protein sequence ID" value="TRW27589.1"/>
    <property type="molecule type" value="Genomic_DNA"/>
</dbReference>
<reference evidence="5 6" key="1">
    <citation type="submission" date="2019-07" db="EMBL/GenBank/DDBJ databases">
        <title>Flavobacterium sp. nov., isolated from glacier ice.</title>
        <authorList>
            <person name="Liu Q."/>
            <person name="Xin Y.-H."/>
        </authorList>
    </citation>
    <scope>NUCLEOTIDE SEQUENCE [LARGE SCALE GENOMIC DNA]</scope>
    <source>
        <strain evidence="5 6">ZT4R6</strain>
    </source>
</reference>
<proteinExistence type="inferred from homology"/>
<name>A0A552VAX3_9FLAO</name>
<dbReference type="GO" id="GO:0019172">
    <property type="term" value="F:glyoxalase III activity"/>
    <property type="evidence" value="ECO:0007669"/>
    <property type="project" value="TreeGrafter"/>
</dbReference>
<sequence>MKKKILIIVSNANAIGPNNRRTGIFLPEVAHPYAEFSRAGYQIDFASLTGDTPYLDALNLASDPDNLAFLTGKGWEAMQKAGKLSDANIDSYDAVFIPGGLAPMADMPENALLKEVIRKTYERKAIVGAVCHGPVSLLNVKLSNGSYLVNGKNITSFTDEEENAYAVADVPFLLETALTKQGAKFHAAAPWSAHSIADGNLVTGQNPASAKGVAEKMVNILESKKK</sequence>
<accession>A0A552VAX3</accession>
<evidence type="ECO:0000256" key="3">
    <source>
        <dbReference type="ARBA" id="ARBA00038493"/>
    </source>
</evidence>
<feature type="domain" description="DJ-1/PfpI" evidence="4">
    <location>
        <begin position="28"/>
        <end position="218"/>
    </location>
</feature>
<keyword evidence="2" id="KW-0456">Lyase</keyword>
<dbReference type="CDD" id="cd03141">
    <property type="entry name" value="GATase1_Hsp31_like"/>
    <property type="match status" value="1"/>
</dbReference>
<gene>
    <name evidence="5" type="ORF">FMM05_00420</name>
</gene>
<dbReference type="GO" id="GO:0016740">
    <property type="term" value="F:transferase activity"/>
    <property type="evidence" value="ECO:0007669"/>
    <property type="project" value="UniProtKB-KW"/>
</dbReference>
<evidence type="ECO:0000313" key="6">
    <source>
        <dbReference type="Proteomes" id="UP000320643"/>
    </source>
</evidence>
<dbReference type="InterPro" id="IPR029062">
    <property type="entry name" value="Class_I_gatase-like"/>
</dbReference>
<dbReference type="GO" id="GO:0005737">
    <property type="term" value="C:cytoplasm"/>
    <property type="evidence" value="ECO:0007669"/>
    <property type="project" value="TreeGrafter"/>
</dbReference>
<evidence type="ECO:0000259" key="4">
    <source>
        <dbReference type="Pfam" id="PF01965"/>
    </source>
</evidence>
<dbReference type="InterPro" id="IPR050325">
    <property type="entry name" value="Prot/Nucl_acid_deglycase"/>
</dbReference>
<dbReference type="GO" id="GO:0019243">
    <property type="term" value="P:methylglyoxal catabolic process to D-lactate via S-lactoyl-glutathione"/>
    <property type="evidence" value="ECO:0007669"/>
    <property type="project" value="TreeGrafter"/>
</dbReference>